<reference evidence="3" key="1">
    <citation type="submission" date="2016-10" db="EMBL/GenBank/DDBJ databases">
        <authorList>
            <person name="Varghese N."/>
            <person name="Submissions S."/>
        </authorList>
    </citation>
    <scope>NUCLEOTIDE SEQUENCE [LARGE SCALE GENOMIC DNA]</scope>
    <source>
        <strain evidence="3">CGMCC 1.10223</strain>
    </source>
</reference>
<feature type="domain" description="NodB homology" evidence="1">
    <location>
        <begin position="104"/>
        <end position="287"/>
    </location>
</feature>
<dbReference type="AlphaFoldDB" id="A0A1I2F7G6"/>
<evidence type="ECO:0000313" key="2">
    <source>
        <dbReference type="EMBL" id="SFF00909.1"/>
    </source>
</evidence>
<organism evidence="2 3">
    <name type="scientific">Paenibacillus algorifonticola</name>
    <dbReference type="NCBI Taxonomy" id="684063"/>
    <lineage>
        <taxon>Bacteria</taxon>
        <taxon>Bacillati</taxon>
        <taxon>Bacillota</taxon>
        <taxon>Bacilli</taxon>
        <taxon>Bacillales</taxon>
        <taxon>Paenibacillaceae</taxon>
        <taxon>Paenibacillus</taxon>
    </lineage>
</organism>
<dbReference type="CDD" id="cd10944">
    <property type="entry name" value="CE4_SmPgdA_like"/>
    <property type="match status" value="1"/>
</dbReference>
<proteinExistence type="predicted"/>
<dbReference type="Pfam" id="PF01522">
    <property type="entry name" value="Polysacc_deac_1"/>
    <property type="match status" value="1"/>
</dbReference>
<dbReference type="InterPro" id="IPR011330">
    <property type="entry name" value="Glyco_hydro/deAcase_b/a-brl"/>
</dbReference>
<sequence length="305" mass="34801">MFIHQKSMEDNKSIRPRMRKKVIKKINYKRLSLALLVLALIINGLVHAILGFANWFEGIVMPIQDPVIQENVKPENPANPEKSYKTEVTPVVKEESVSAQDNGKVAYLTFDDGPSKYTAPLLDILKQHEVKASFFWIGSNLEQHQDVMKRLLEEKHYAGLHSMTHNYKKLYESGGSKNFVEEFQAEQKLVENMIGVTPWLIRAPYGSSPQMGEAFRGDVAAAGFKMWDWTIDSLDWNLPGQPDKIIEQISGKLSRQKEVILLHEREQTIAALPGIIKLLKDSGYKIEAYDPNKHSVVNFKDDQRL</sequence>
<dbReference type="Gene3D" id="3.20.20.370">
    <property type="entry name" value="Glycoside hydrolase/deacetylase"/>
    <property type="match status" value="1"/>
</dbReference>
<dbReference type="SUPFAM" id="SSF88713">
    <property type="entry name" value="Glycoside hydrolase/deacetylase"/>
    <property type="match status" value="1"/>
</dbReference>
<dbReference type="PANTHER" id="PTHR10587:SF125">
    <property type="entry name" value="POLYSACCHARIDE DEACETYLASE YHEN-RELATED"/>
    <property type="match status" value="1"/>
</dbReference>
<name>A0A1I2F7G6_9BACL</name>
<evidence type="ECO:0000259" key="1">
    <source>
        <dbReference type="PROSITE" id="PS51677"/>
    </source>
</evidence>
<evidence type="ECO:0000313" key="3">
    <source>
        <dbReference type="Proteomes" id="UP000183410"/>
    </source>
</evidence>
<gene>
    <name evidence="2" type="ORF">SAMN04487969_11180</name>
</gene>
<dbReference type="InterPro" id="IPR002509">
    <property type="entry name" value="NODB_dom"/>
</dbReference>
<dbReference type="RefSeq" id="WP_231594281.1">
    <property type="nucleotide sequence ID" value="NZ_FONN01000011.1"/>
</dbReference>
<protein>
    <submittedName>
        <fullName evidence="2">Peptidoglycan/xylan/chitin deacetylase, PgdA/CDA1 family</fullName>
    </submittedName>
</protein>
<accession>A0A1I2F7G6</accession>
<keyword evidence="3" id="KW-1185">Reference proteome</keyword>
<dbReference type="PROSITE" id="PS51677">
    <property type="entry name" value="NODB"/>
    <property type="match status" value="1"/>
</dbReference>
<dbReference type="PANTHER" id="PTHR10587">
    <property type="entry name" value="GLYCOSYL TRANSFERASE-RELATED"/>
    <property type="match status" value="1"/>
</dbReference>
<dbReference type="GO" id="GO:0005975">
    <property type="term" value="P:carbohydrate metabolic process"/>
    <property type="evidence" value="ECO:0007669"/>
    <property type="project" value="InterPro"/>
</dbReference>
<dbReference type="EMBL" id="FONN01000011">
    <property type="protein sequence ID" value="SFF00909.1"/>
    <property type="molecule type" value="Genomic_DNA"/>
</dbReference>
<dbReference type="InterPro" id="IPR050248">
    <property type="entry name" value="Polysacc_deacetylase_ArnD"/>
</dbReference>
<dbReference type="GO" id="GO:0016810">
    <property type="term" value="F:hydrolase activity, acting on carbon-nitrogen (but not peptide) bonds"/>
    <property type="evidence" value="ECO:0007669"/>
    <property type="project" value="InterPro"/>
</dbReference>
<dbReference type="Proteomes" id="UP000183410">
    <property type="component" value="Unassembled WGS sequence"/>
</dbReference>